<feature type="active site" description="For autocatalytic cleavage activity" evidence="12">
    <location>
        <position position="154"/>
    </location>
</feature>
<dbReference type="GO" id="GO:0006260">
    <property type="term" value="P:DNA replication"/>
    <property type="evidence" value="ECO:0007669"/>
    <property type="project" value="UniProtKB-UniRule"/>
</dbReference>
<keyword evidence="3 12" id="KW-0235">DNA replication</keyword>
<feature type="active site" description="For autocatalytic cleavage activity" evidence="12">
    <location>
        <position position="117"/>
    </location>
</feature>
<feature type="DNA-binding region" description="H-T-H motif" evidence="12">
    <location>
        <begin position="27"/>
        <end position="47"/>
    </location>
</feature>
<dbReference type="GO" id="GO:0009432">
    <property type="term" value="P:SOS response"/>
    <property type="evidence" value="ECO:0007669"/>
    <property type="project" value="UniProtKB-UniRule"/>
</dbReference>
<feature type="site" description="Cleavage; by autolysis" evidence="12">
    <location>
        <begin position="83"/>
        <end position="84"/>
    </location>
</feature>
<dbReference type="Pfam" id="PF01726">
    <property type="entry name" value="LexA_DNA_bind"/>
    <property type="match status" value="1"/>
</dbReference>
<dbReference type="InterPro" id="IPR006199">
    <property type="entry name" value="LexA_DNA-bd_dom"/>
</dbReference>
<evidence type="ECO:0000259" key="14">
    <source>
        <dbReference type="PROSITE" id="PS51071"/>
    </source>
</evidence>
<keyword evidence="6 12" id="KW-0068">Autocatalytic cleavage</keyword>
<evidence type="ECO:0000256" key="13">
    <source>
        <dbReference type="RuleBase" id="RU003991"/>
    </source>
</evidence>
<keyword evidence="16" id="KW-1185">Reference proteome</keyword>
<sequence>MQQLSPREADILEVIRTSIDAGVVPSVREICARLGIKSTSTVHRYLTSLQEKGYILREDNLNRSIRLPHSEVTRVPVVGTVAAGQPILAEEVIEDYLPVALHGDAKELFALRVRGDSMINVGIFDGDLIVARRCETARNGEIVVALVDDEATVKRFYKENGGYRLQPENDAMEPIYTDHVVVLGRVAALYREF</sequence>
<keyword evidence="10 12" id="KW-0234">DNA repair</keyword>
<dbReference type="InterPro" id="IPR000281">
    <property type="entry name" value="HTH_RpiR"/>
</dbReference>
<dbReference type="GO" id="GO:0006281">
    <property type="term" value="P:DNA repair"/>
    <property type="evidence" value="ECO:0007669"/>
    <property type="project" value="UniProtKB-UniRule"/>
</dbReference>
<dbReference type="EC" id="3.4.21.88" evidence="12"/>
<evidence type="ECO:0000256" key="4">
    <source>
        <dbReference type="ARBA" id="ARBA00022763"/>
    </source>
</evidence>
<evidence type="ECO:0000256" key="3">
    <source>
        <dbReference type="ARBA" id="ARBA00022705"/>
    </source>
</evidence>
<dbReference type="GO" id="GO:0006508">
    <property type="term" value="P:proteolysis"/>
    <property type="evidence" value="ECO:0007669"/>
    <property type="project" value="InterPro"/>
</dbReference>
<dbReference type="PANTHER" id="PTHR33516">
    <property type="entry name" value="LEXA REPRESSOR"/>
    <property type="match status" value="1"/>
</dbReference>
<evidence type="ECO:0000313" key="15">
    <source>
        <dbReference type="EMBL" id="RLL10157.1"/>
    </source>
</evidence>
<name>A0A498CN16_9FIRM</name>
<dbReference type="Pfam" id="PF00717">
    <property type="entry name" value="Peptidase_S24"/>
    <property type="match status" value="1"/>
</dbReference>
<evidence type="ECO:0000256" key="11">
    <source>
        <dbReference type="ARBA" id="ARBA00023236"/>
    </source>
</evidence>
<dbReference type="Proteomes" id="UP000276301">
    <property type="component" value="Unassembled WGS sequence"/>
</dbReference>
<dbReference type="GO" id="GO:0003677">
    <property type="term" value="F:DNA binding"/>
    <property type="evidence" value="ECO:0007669"/>
    <property type="project" value="UniProtKB-UniRule"/>
</dbReference>
<evidence type="ECO:0000256" key="7">
    <source>
        <dbReference type="ARBA" id="ARBA00023015"/>
    </source>
</evidence>
<keyword evidence="4 12" id="KW-0227">DNA damage</keyword>
<organism evidence="15 16">
    <name type="scientific">Anaerotruncus massiliensis</name>
    <name type="common">ex Liu et al. 2021</name>
    <dbReference type="NCBI Taxonomy" id="2321404"/>
    <lineage>
        <taxon>Bacteria</taxon>
        <taxon>Bacillati</taxon>
        <taxon>Bacillota</taxon>
        <taxon>Clostridia</taxon>
        <taxon>Eubacteriales</taxon>
        <taxon>Oscillospiraceae</taxon>
        <taxon>Anaerotruncus</taxon>
    </lineage>
</organism>
<dbReference type="SUPFAM" id="SSF46785">
    <property type="entry name" value="Winged helix' DNA-binding domain"/>
    <property type="match status" value="1"/>
</dbReference>
<evidence type="ECO:0000256" key="6">
    <source>
        <dbReference type="ARBA" id="ARBA00022813"/>
    </source>
</evidence>
<evidence type="ECO:0000256" key="12">
    <source>
        <dbReference type="HAMAP-Rule" id="MF_00015"/>
    </source>
</evidence>
<dbReference type="GO" id="GO:0003700">
    <property type="term" value="F:DNA-binding transcription factor activity"/>
    <property type="evidence" value="ECO:0007669"/>
    <property type="project" value="InterPro"/>
</dbReference>
<comment type="function">
    <text evidence="12">Represses a number of genes involved in the response to DNA damage (SOS response), including recA and lexA. In the presence of single-stranded DNA, RecA interacts with LexA causing an autocatalytic cleavage which disrupts the DNA-binding part of LexA, leading to derepression of the SOS regulon and eventually DNA repair.</text>
</comment>
<keyword evidence="9 12" id="KW-0804">Transcription</keyword>
<dbReference type="Gene3D" id="2.10.109.10">
    <property type="entry name" value="Umud Fragment, subunit A"/>
    <property type="match status" value="1"/>
</dbReference>
<comment type="caution">
    <text evidence="15">The sequence shown here is derived from an EMBL/GenBank/DDBJ whole genome shotgun (WGS) entry which is preliminary data.</text>
</comment>
<keyword evidence="2 12" id="KW-0678">Repressor</keyword>
<reference evidence="15 16" key="1">
    <citation type="submission" date="2018-10" db="EMBL/GenBank/DDBJ databases">
        <title>Anaerotruncus faecis sp. nov., isolated from human feces.</title>
        <authorList>
            <person name="Wang Y.-J."/>
        </authorList>
    </citation>
    <scope>NUCLEOTIDE SEQUENCE [LARGE SCALE GENOMIC DNA]</scope>
    <source>
        <strain evidence="15 16">22A2-44</strain>
    </source>
</reference>
<dbReference type="GO" id="GO:0004252">
    <property type="term" value="F:serine-type endopeptidase activity"/>
    <property type="evidence" value="ECO:0007669"/>
    <property type="project" value="UniProtKB-UniRule"/>
</dbReference>
<dbReference type="RefSeq" id="WP_101548165.1">
    <property type="nucleotide sequence ID" value="NZ_DBFBJK010000063.1"/>
</dbReference>
<dbReference type="InterPro" id="IPR036286">
    <property type="entry name" value="LexA/Signal_pep-like_sf"/>
</dbReference>
<comment type="catalytic activity">
    <reaction evidence="12">
        <text>Hydrolysis of Ala-|-Gly bond in repressor LexA.</text>
        <dbReference type="EC" id="3.4.21.88"/>
    </reaction>
</comment>
<dbReference type="InterPro" id="IPR036390">
    <property type="entry name" value="WH_DNA-bd_sf"/>
</dbReference>
<dbReference type="CDD" id="cd06529">
    <property type="entry name" value="S24_LexA-like"/>
    <property type="match status" value="1"/>
</dbReference>
<gene>
    <name evidence="12 15" type="primary">lexA</name>
    <name evidence="15" type="ORF">D4A47_09310</name>
</gene>
<dbReference type="Gene3D" id="1.10.10.10">
    <property type="entry name" value="Winged helix-like DNA-binding domain superfamily/Winged helix DNA-binding domain"/>
    <property type="match status" value="1"/>
</dbReference>
<dbReference type="InterPro" id="IPR015927">
    <property type="entry name" value="Peptidase_S24_S26A/B/C"/>
</dbReference>
<dbReference type="HAMAP" id="MF_00015">
    <property type="entry name" value="LexA"/>
    <property type="match status" value="1"/>
</dbReference>
<protein>
    <recommendedName>
        <fullName evidence="12">LexA repressor</fullName>
        <ecNumber evidence="12">3.4.21.88</ecNumber>
    </recommendedName>
</protein>
<dbReference type="SUPFAM" id="SSF51306">
    <property type="entry name" value="LexA/Signal peptidase"/>
    <property type="match status" value="1"/>
</dbReference>
<dbReference type="PANTHER" id="PTHR33516:SF2">
    <property type="entry name" value="LEXA REPRESSOR-RELATED"/>
    <property type="match status" value="1"/>
</dbReference>
<dbReference type="InterPro" id="IPR039418">
    <property type="entry name" value="LexA-like"/>
</dbReference>
<dbReference type="PRINTS" id="PR00726">
    <property type="entry name" value="LEXASERPTASE"/>
</dbReference>
<dbReference type="InterPro" id="IPR036388">
    <property type="entry name" value="WH-like_DNA-bd_sf"/>
</dbReference>
<evidence type="ECO:0000256" key="5">
    <source>
        <dbReference type="ARBA" id="ARBA00022801"/>
    </source>
</evidence>
<dbReference type="InterPro" id="IPR006197">
    <property type="entry name" value="Peptidase_S24_LexA"/>
</dbReference>
<dbReference type="EMBL" id="RCHT01000016">
    <property type="protein sequence ID" value="RLL10157.1"/>
    <property type="molecule type" value="Genomic_DNA"/>
</dbReference>
<dbReference type="FunFam" id="2.10.109.10:FF:000001">
    <property type="entry name" value="LexA repressor"/>
    <property type="match status" value="1"/>
</dbReference>
<feature type="domain" description="HTH rpiR-type" evidence="14">
    <location>
        <begin position="1"/>
        <end position="68"/>
    </location>
</feature>
<evidence type="ECO:0000256" key="8">
    <source>
        <dbReference type="ARBA" id="ARBA00023125"/>
    </source>
</evidence>
<comment type="similarity">
    <text evidence="1 12 13">Belongs to the peptidase S24 family.</text>
</comment>
<evidence type="ECO:0000256" key="2">
    <source>
        <dbReference type="ARBA" id="ARBA00022491"/>
    </source>
</evidence>
<dbReference type="AlphaFoldDB" id="A0A498CN16"/>
<dbReference type="NCBIfam" id="TIGR00498">
    <property type="entry name" value="lexA"/>
    <property type="match status" value="1"/>
</dbReference>
<proteinExistence type="inferred from homology"/>
<keyword evidence="8 12" id="KW-0238">DNA-binding</keyword>
<evidence type="ECO:0000313" key="16">
    <source>
        <dbReference type="Proteomes" id="UP000276301"/>
    </source>
</evidence>
<evidence type="ECO:0000256" key="9">
    <source>
        <dbReference type="ARBA" id="ARBA00023163"/>
    </source>
</evidence>
<evidence type="ECO:0000256" key="1">
    <source>
        <dbReference type="ARBA" id="ARBA00007484"/>
    </source>
</evidence>
<dbReference type="InterPro" id="IPR050077">
    <property type="entry name" value="LexA_repressor"/>
</dbReference>
<comment type="subunit">
    <text evidence="12">Homodimer.</text>
</comment>
<dbReference type="InterPro" id="IPR006200">
    <property type="entry name" value="LexA"/>
</dbReference>
<dbReference type="GO" id="GO:0045892">
    <property type="term" value="P:negative regulation of DNA-templated transcription"/>
    <property type="evidence" value="ECO:0007669"/>
    <property type="project" value="UniProtKB-UniRule"/>
</dbReference>
<evidence type="ECO:0000256" key="10">
    <source>
        <dbReference type="ARBA" id="ARBA00023204"/>
    </source>
</evidence>
<keyword evidence="7 12" id="KW-0805">Transcription regulation</keyword>
<accession>A0A498CN16</accession>
<dbReference type="PROSITE" id="PS51071">
    <property type="entry name" value="HTH_RPIR"/>
    <property type="match status" value="1"/>
</dbReference>
<keyword evidence="11 12" id="KW-0742">SOS response</keyword>
<keyword evidence="5 12" id="KW-0378">Hydrolase</keyword>